<dbReference type="Proteomes" id="UP001652700">
    <property type="component" value="Unplaced"/>
</dbReference>
<keyword evidence="4" id="KW-1185">Reference proteome</keyword>
<evidence type="ECO:0000256" key="1">
    <source>
        <dbReference type="SAM" id="SignalP"/>
    </source>
</evidence>
<dbReference type="Gene3D" id="3.90.660.10">
    <property type="match status" value="1"/>
</dbReference>
<dbReference type="PRINTS" id="PR00419">
    <property type="entry name" value="ADXRDTASE"/>
</dbReference>
<dbReference type="Pfam" id="PF01593">
    <property type="entry name" value="Amino_oxidase"/>
    <property type="match status" value="1"/>
</dbReference>
<dbReference type="PANTHER" id="PTHR10742:SF398">
    <property type="entry name" value="AMINE OXIDASE DOMAIN-CONTAINING PROTEIN-RELATED"/>
    <property type="match status" value="1"/>
</dbReference>
<feature type="signal peptide" evidence="1">
    <location>
        <begin position="1"/>
        <end position="20"/>
    </location>
</feature>
<feature type="domain" description="Amine oxidase" evidence="2">
    <location>
        <begin position="34"/>
        <end position="489"/>
    </location>
</feature>
<sequence length="530" mass="60499">MKLLITTIFVVCTTITFVACQEQFKVIIVGAGPSGIATASKLLENGINNILILEAENRVGGRINTQNWNGRNIDLGAEWCHGEKNNIVWETLQEKGLLGLLEHDEMPEEIFLSSRKKISKEFSKELFGLLDIYLDLDENNIPKNVSLGEVMVKRFNQEIYRKFGNDKEKYNIAKNAIEWMENMILCLEAAFTWDDVGTVSDYEDAGGYLNWGWGNHGYKIFLDILTKKYPNPKEQLPIDNKILLNKEVKKIITRENGNKILCTDGTSYNAQHVVFTPSLGVLKHDAKSLFDPQLPAKKLNAIERIGFGAVMKVFVKYDSHWWGDLPGMNFIWTEEDRKAVTNKFSQEPLNYKGQSWIVEISNAISLPHSNIFLVWFTGEILPSIENMDDATLQKGIEFTFNKFFGHMFYVPKPQNILKTTWYTNPHFRGTYSFASVNSTGHEVEVLQQPISDFLGVPLLQFAGEATNPTHHSTVHGAVESGFREANRIIELYNKTCNLGDLFWMALERSPRETLQMAARWLKQREPCVRN</sequence>
<dbReference type="SUPFAM" id="SSF51905">
    <property type="entry name" value="FAD/NAD(P)-binding domain"/>
    <property type="match status" value="1"/>
</dbReference>
<dbReference type="PANTHER" id="PTHR10742">
    <property type="entry name" value="FLAVIN MONOAMINE OXIDASE"/>
    <property type="match status" value="1"/>
</dbReference>
<name>A0ABM5JRQ5_DIAVI</name>
<proteinExistence type="predicted"/>
<feature type="chain" id="PRO_5046885173" description="Amine oxidase domain-containing protein" evidence="1">
    <location>
        <begin position="21"/>
        <end position="530"/>
    </location>
</feature>
<keyword evidence="1" id="KW-0732">Signal</keyword>
<dbReference type="Gene3D" id="3.50.50.60">
    <property type="entry name" value="FAD/NAD(P)-binding domain"/>
    <property type="match status" value="1"/>
</dbReference>
<evidence type="ECO:0000313" key="4">
    <source>
        <dbReference type="Proteomes" id="UP001652700"/>
    </source>
</evidence>
<evidence type="ECO:0000313" key="3">
    <source>
        <dbReference type="EnsemblMetazoa" id="XP_050500624.1"/>
    </source>
</evidence>
<evidence type="ECO:0000259" key="2">
    <source>
        <dbReference type="Pfam" id="PF01593"/>
    </source>
</evidence>
<dbReference type="PROSITE" id="PS51257">
    <property type="entry name" value="PROKAR_LIPOPROTEIN"/>
    <property type="match status" value="1"/>
</dbReference>
<protein>
    <recommendedName>
        <fullName evidence="2">Amine oxidase domain-containing protein</fullName>
    </recommendedName>
</protein>
<dbReference type="InterPro" id="IPR002937">
    <property type="entry name" value="Amino_oxidase"/>
</dbReference>
<organism evidence="3 4">
    <name type="scientific">Diabrotica virgifera virgifera</name>
    <name type="common">western corn rootworm</name>
    <dbReference type="NCBI Taxonomy" id="50390"/>
    <lineage>
        <taxon>Eukaryota</taxon>
        <taxon>Metazoa</taxon>
        <taxon>Ecdysozoa</taxon>
        <taxon>Arthropoda</taxon>
        <taxon>Hexapoda</taxon>
        <taxon>Insecta</taxon>
        <taxon>Pterygota</taxon>
        <taxon>Neoptera</taxon>
        <taxon>Endopterygota</taxon>
        <taxon>Coleoptera</taxon>
        <taxon>Polyphaga</taxon>
        <taxon>Cucujiformia</taxon>
        <taxon>Chrysomeloidea</taxon>
        <taxon>Chrysomelidae</taxon>
        <taxon>Galerucinae</taxon>
        <taxon>Diabroticina</taxon>
        <taxon>Diabroticites</taxon>
        <taxon>Diabrotica</taxon>
    </lineage>
</organism>
<dbReference type="SUPFAM" id="SSF54373">
    <property type="entry name" value="FAD-linked reductases, C-terminal domain"/>
    <property type="match status" value="1"/>
</dbReference>
<reference evidence="3" key="1">
    <citation type="submission" date="2025-05" db="UniProtKB">
        <authorList>
            <consortium name="EnsemblMetazoa"/>
        </authorList>
    </citation>
    <scope>IDENTIFICATION</scope>
</reference>
<dbReference type="InterPro" id="IPR036188">
    <property type="entry name" value="FAD/NAD-bd_sf"/>
</dbReference>
<accession>A0ABM5JRQ5</accession>
<dbReference type="RefSeq" id="XP_050500624.1">
    <property type="nucleotide sequence ID" value="XM_050644667.1"/>
</dbReference>
<dbReference type="InterPro" id="IPR050281">
    <property type="entry name" value="Flavin_monoamine_oxidase"/>
</dbReference>
<dbReference type="GeneID" id="126880640"/>
<dbReference type="EnsemblMetazoa" id="XM_050644667.1">
    <property type="protein sequence ID" value="XP_050500624.1"/>
    <property type="gene ID" value="LOC126880640"/>
</dbReference>